<evidence type="ECO:0000313" key="6">
    <source>
        <dbReference type="EMBL" id="AXY23603.1"/>
    </source>
</evidence>
<keyword evidence="7" id="KW-1185">Reference proteome</keyword>
<dbReference type="GO" id="GO:0022857">
    <property type="term" value="F:transmembrane transporter activity"/>
    <property type="evidence" value="ECO:0007669"/>
    <property type="project" value="InterPro"/>
</dbReference>
<keyword evidence="4 5" id="KW-0472">Membrane</keyword>
<protein>
    <submittedName>
        <fullName evidence="6">Aspartate-proton symporter</fullName>
    </submittedName>
</protein>
<feature type="transmembrane region" description="Helical" evidence="5">
    <location>
        <begin position="135"/>
        <end position="152"/>
    </location>
</feature>
<dbReference type="RefSeq" id="WP_118963421.1">
    <property type="nucleotide sequence ID" value="NZ_CP023036.1"/>
</dbReference>
<reference evidence="6 7" key="1">
    <citation type="submission" date="2017-08" db="EMBL/GenBank/DDBJ databases">
        <title>Complete genome sequence of Gluconacetobacter saccharivorans CV1 isolated from Fermented Vinegar.</title>
        <authorList>
            <person name="Kim S.-Y."/>
        </authorList>
    </citation>
    <scope>NUCLEOTIDE SEQUENCE [LARGE SCALE GENOMIC DNA]</scope>
    <source>
        <strain evidence="6 7">CV1</strain>
    </source>
</reference>
<dbReference type="OrthoDB" id="9762947at2"/>
<evidence type="ECO:0000256" key="5">
    <source>
        <dbReference type="SAM" id="Phobius"/>
    </source>
</evidence>
<accession>A0A347WFG0</accession>
<organism evidence="6 7">
    <name type="scientific">Komagataeibacter saccharivorans</name>
    <dbReference type="NCBI Taxonomy" id="265959"/>
    <lineage>
        <taxon>Bacteria</taxon>
        <taxon>Pseudomonadati</taxon>
        <taxon>Pseudomonadota</taxon>
        <taxon>Alphaproteobacteria</taxon>
        <taxon>Acetobacterales</taxon>
        <taxon>Acetobacteraceae</taxon>
        <taxon>Komagataeibacter</taxon>
    </lineage>
</organism>
<dbReference type="GO" id="GO:0016020">
    <property type="term" value="C:membrane"/>
    <property type="evidence" value="ECO:0007669"/>
    <property type="project" value="UniProtKB-SubCell"/>
</dbReference>
<evidence type="ECO:0000313" key="7">
    <source>
        <dbReference type="Proteomes" id="UP000264120"/>
    </source>
</evidence>
<dbReference type="InterPro" id="IPR002293">
    <property type="entry name" value="AA/rel_permease1"/>
</dbReference>
<dbReference type="AlphaFoldDB" id="A0A347WFG0"/>
<comment type="subcellular location">
    <subcellularLocation>
        <location evidence="1">Membrane</location>
        <topology evidence="1">Multi-pass membrane protein</topology>
    </subcellularLocation>
</comment>
<proteinExistence type="predicted"/>
<feature type="transmembrane region" description="Helical" evidence="5">
    <location>
        <begin position="50"/>
        <end position="70"/>
    </location>
</feature>
<feature type="transmembrane region" description="Helical" evidence="5">
    <location>
        <begin position="21"/>
        <end position="38"/>
    </location>
</feature>
<feature type="transmembrane region" description="Helical" evidence="5">
    <location>
        <begin position="278"/>
        <end position="299"/>
    </location>
</feature>
<feature type="transmembrane region" description="Helical" evidence="5">
    <location>
        <begin position="482"/>
        <end position="500"/>
    </location>
</feature>
<evidence type="ECO:0000256" key="1">
    <source>
        <dbReference type="ARBA" id="ARBA00004141"/>
    </source>
</evidence>
<dbReference type="Pfam" id="PF13520">
    <property type="entry name" value="AA_permease_2"/>
    <property type="match status" value="1"/>
</dbReference>
<feature type="transmembrane region" description="Helical" evidence="5">
    <location>
        <begin position="91"/>
        <end position="115"/>
    </location>
</feature>
<keyword evidence="3 5" id="KW-1133">Transmembrane helix</keyword>
<feature type="transmembrane region" description="Helical" evidence="5">
    <location>
        <begin position="159"/>
        <end position="182"/>
    </location>
</feature>
<keyword evidence="2 5" id="KW-0812">Transmembrane</keyword>
<sequence length="523" mass="56519">MSSPGSNATHISGRTLSLFDLILIGCGATFGSGWLFAASPVATMAGPGAMIGWLCGGIIALLLGLIYSELAAALPLTGGVARYPYLSHGSFLGFMVGTVTIIAFSSIVSIELVAARQYACTWFPFLGAPGGGPSAVGWLVQFLVLCAIYWLNTSNAKSFAWVNNIVTVLKFLVPALVIIVLSRSFSLAPFHVPLANGHMADGIMAALSTGGIMFSFLGLTSIVSAAGEVRNPQKNVPAALCLSVGFVTLVYIALQAIFMGNLPHTLLQDGWHGVRERFPLPFHDITVLAGAIWLARLVLFDACLSPMGTANVYLSSTCRVMQAWLLETGLKRDTTCQKVALRLSFGLCVFWTLPFPSWSSLVGIVSTTIVMSYAFAPVILASFRQTIPELRRPFRLRYLAVLGPLTFVLSSFIILWAGWTTVAWLLSAQIVIGIVYVLATQAGRRTMAGDHGRSLWIFAYYIGMIGFSWLDRDLSMETLRNIPLLVAFLLFLWGIYAWGVSSGRRPASHEHAETFAFTSPSVH</sequence>
<feature type="transmembrane region" description="Helical" evidence="5">
    <location>
        <begin position="395"/>
        <end position="416"/>
    </location>
</feature>
<feature type="transmembrane region" description="Helical" evidence="5">
    <location>
        <begin position="202"/>
        <end position="226"/>
    </location>
</feature>
<feature type="transmembrane region" description="Helical" evidence="5">
    <location>
        <begin position="238"/>
        <end position="258"/>
    </location>
</feature>
<dbReference type="PANTHER" id="PTHR47547">
    <property type="match status" value="1"/>
</dbReference>
<feature type="transmembrane region" description="Helical" evidence="5">
    <location>
        <begin position="422"/>
        <end position="442"/>
    </location>
</feature>
<feature type="transmembrane region" description="Helical" evidence="5">
    <location>
        <begin position="454"/>
        <end position="470"/>
    </location>
</feature>
<dbReference type="EMBL" id="CP023036">
    <property type="protein sequence ID" value="AXY23603.1"/>
    <property type="molecule type" value="Genomic_DNA"/>
</dbReference>
<dbReference type="PIRSF" id="PIRSF006060">
    <property type="entry name" value="AA_transporter"/>
    <property type="match status" value="1"/>
</dbReference>
<name>A0A347WFG0_9PROT</name>
<evidence type="ECO:0000256" key="2">
    <source>
        <dbReference type="ARBA" id="ARBA00022692"/>
    </source>
</evidence>
<dbReference type="InterPro" id="IPR052962">
    <property type="entry name" value="AA_Transporter_AGT"/>
</dbReference>
<feature type="transmembrane region" description="Helical" evidence="5">
    <location>
        <begin position="361"/>
        <end position="383"/>
    </location>
</feature>
<dbReference type="KEGG" id="ksc:CD178_02857"/>
<dbReference type="Proteomes" id="UP000264120">
    <property type="component" value="Chromosome"/>
</dbReference>
<evidence type="ECO:0000256" key="4">
    <source>
        <dbReference type="ARBA" id="ARBA00023136"/>
    </source>
</evidence>
<gene>
    <name evidence="6" type="primary">yveA_1</name>
    <name evidence="6" type="ORF">CD178_02857</name>
</gene>
<evidence type="ECO:0000256" key="3">
    <source>
        <dbReference type="ARBA" id="ARBA00022989"/>
    </source>
</evidence>
<dbReference type="PANTHER" id="PTHR47547:SF1">
    <property type="entry name" value="ASPARTATE-PROTON SYMPORTER"/>
    <property type="match status" value="1"/>
</dbReference>
<feature type="transmembrane region" description="Helical" evidence="5">
    <location>
        <begin position="339"/>
        <end position="355"/>
    </location>
</feature>
<dbReference type="Gene3D" id="1.20.1740.10">
    <property type="entry name" value="Amino acid/polyamine transporter I"/>
    <property type="match status" value="1"/>
</dbReference>